<dbReference type="RefSeq" id="XP_014667995.1">
    <property type="nucleotide sequence ID" value="XM_014812509.1"/>
</dbReference>
<gene>
    <name evidence="3" type="primary">LOC106809429</name>
</gene>
<dbReference type="SUPFAM" id="SSF81383">
    <property type="entry name" value="F-box domain"/>
    <property type="match status" value="1"/>
</dbReference>
<dbReference type="PANTHER" id="PTHR14939:SF5">
    <property type="entry name" value="F-BOX ONLY PROTEIN 22"/>
    <property type="match status" value="1"/>
</dbReference>
<dbReference type="Pfam" id="PF00646">
    <property type="entry name" value="F-box"/>
    <property type="match status" value="1"/>
</dbReference>
<dbReference type="InterPro" id="IPR001810">
    <property type="entry name" value="F-box_dom"/>
</dbReference>
<keyword evidence="2" id="KW-1185">Reference proteome</keyword>
<reference evidence="3" key="1">
    <citation type="submission" date="2025-08" db="UniProtKB">
        <authorList>
            <consortium name="RefSeq"/>
        </authorList>
    </citation>
    <scope>IDENTIFICATION</scope>
</reference>
<dbReference type="GeneID" id="106809429"/>
<accession>A0ABM1E724</accession>
<organism evidence="2 3">
    <name type="scientific">Priapulus caudatus</name>
    <name type="common">Priapulid worm</name>
    <dbReference type="NCBI Taxonomy" id="37621"/>
    <lineage>
        <taxon>Eukaryota</taxon>
        <taxon>Metazoa</taxon>
        <taxon>Ecdysozoa</taxon>
        <taxon>Scalidophora</taxon>
        <taxon>Priapulida</taxon>
        <taxon>Priapulimorpha</taxon>
        <taxon>Priapulimorphida</taxon>
        <taxon>Priapulidae</taxon>
        <taxon>Priapulus</taxon>
    </lineage>
</organism>
<protein>
    <submittedName>
        <fullName evidence="3">Uncharacterized protein LOC106809429</fullName>
    </submittedName>
</protein>
<dbReference type="Proteomes" id="UP000695022">
    <property type="component" value="Unplaced"/>
</dbReference>
<dbReference type="InterPro" id="IPR036047">
    <property type="entry name" value="F-box-like_dom_sf"/>
</dbReference>
<evidence type="ECO:0000313" key="3">
    <source>
        <dbReference type="RefSeq" id="XP_014667995.1"/>
    </source>
</evidence>
<evidence type="ECO:0000259" key="1">
    <source>
        <dbReference type="Pfam" id="PF00646"/>
    </source>
</evidence>
<sequence>MAGAERSRVGKNREDGDIQEQQKFVTHTTCVQVWMLATLAGLHRSERQSMLTQCHQRVNMDTDAHRPRGQLHPLLDLPEIMHNIFRLLPALALNSCATVCAAWNDSATYVKHRRKPRLQCFLARCDVVGRTVAPDDVAQAADAFRRFSKELESEPSTVLVFSTGTLITSTLSRTLLNASRADIDCKGNRQEQRELDTNCNSQVDRKVKADRNEHARKHDAPLSLLSYMSECLPPGAATLCIGSVGCVGCHELGGSIHTLEGAAEASSIACLALPSQIRVHHFLEEWDDPTDLEKWGRRHSWLWDDPAVKCLLLFYDCPSSEAMRISRQITEQLWGRRRSSLVLAGGHGYFSHLAAARRGGATSLNYCVQGIAFSGETLEVASVTVDVRLCEERAIAARMTELRGALTDVDGRLAFGLVFVCKQNPGDLVEKDHHVEHARTVAASFRKTFPGVPLVGSMFGHNVHTIGMNNSTETARERPLPERDVLHMRENSVVCLFTIKS</sequence>
<feature type="domain" description="F-box" evidence="1">
    <location>
        <begin position="74"/>
        <end position="111"/>
    </location>
</feature>
<name>A0ABM1E724_PRICU</name>
<dbReference type="PANTHER" id="PTHR14939">
    <property type="entry name" value="F-BOX ONLY PROTEIN 22"/>
    <property type="match status" value="1"/>
</dbReference>
<evidence type="ECO:0000313" key="2">
    <source>
        <dbReference type="Proteomes" id="UP000695022"/>
    </source>
</evidence>
<proteinExistence type="predicted"/>